<dbReference type="PANTHER" id="PTHR15323:SF6">
    <property type="entry name" value="CELL DIVISION CYCLE PROTEIN 123 HOMOLOG"/>
    <property type="match status" value="1"/>
</dbReference>
<dbReference type="OrthoDB" id="360540at2759"/>
<dbReference type="InterPro" id="IPR009772">
    <property type="entry name" value="CDC123"/>
</dbReference>
<dbReference type="OMA" id="EEICPHE"/>
<dbReference type="GO" id="GO:0005737">
    <property type="term" value="C:cytoplasm"/>
    <property type="evidence" value="ECO:0007669"/>
    <property type="project" value="TreeGrafter"/>
</dbReference>
<accession>A0A0C2ISQ9</accession>
<proteinExistence type="inferred from homology"/>
<keyword evidence="2" id="KW-0132">Cell division</keyword>
<keyword evidence="2" id="KW-0131">Cell cycle</keyword>
<keyword evidence="3" id="KW-1185">Reference proteome</keyword>
<gene>
    <name evidence="2" type="ORF">RF11_06917</name>
</gene>
<name>A0A0C2ISQ9_THEKT</name>
<dbReference type="Proteomes" id="UP000031668">
    <property type="component" value="Unassembled WGS sequence"/>
</dbReference>
<evidence type="ECO:0000313" key="2">
    <source>
        <dbReference type="EMBL" id="KII68479.1"/>
    </source>
</evidence>
<sequence>MSIVDFPECFMIYKWYNVFEEYTIKTKFYRLKQEILEYINSSEFIYPSDYFAGMDSIETFKTIISKALKSLGGSAYIKLLWSSPKDSGWLCLNGRPIVDSFEDLCLVMANSDNLINDFKMISEGRIQHPNLALREPCEIDESLEFRCFIKDRQFVGCCQRNVDLFHQFLHDQKSDILKHIGDFIANRFLPKWKNEPSLILDVFLR</sequence>
<evidence type="ECO:0000313" key="3">
    <source>
        <dbReference type="Proteomes" id="UP000031668"/>
    </source>
</evidence>
<dbReference type="EMBL" id="JWZT01002856">
    <property type="protein sequence ID" value="KII68479.1"/>
    <property type="molecule type" value="Genomic_DNA"/>
</dbReference>
<dbReference type="PANTHER" id="PTHR15323">
    <property type="entry name" value="D123 PROTEIN"/>
    <property type="match status" value="1"/>
</dbReference>
<organism evidence="2 3">
    <name type="scientific">Thelohanellus kitauei</name>
    <name type="common">Myxosporean</name>
    <dbReference type="NCBI Taxonomy" id="669202"/>
    <lineage>
        <taxon>Eukaryota</taxon>
        <taxon>Metazoa</taxon>
        <taxon>Cnidaria</taxon>
        <taxon>Myxozoa</taxon>
        <taxon>Myxosporea</taxon>
        <taxon>Bivalvulida</taxon>
        <taxon>Platysporina</taxon>
        <taxon>Myxobolidae</taxon>
        <taxon>Thelohanellus</taxon>
    </lineage>
</organism>
<protein>
    <submittedName>
        <fullName evidence="2">Cell division cycle protein 123</fullName>
    </submittedName>
</protein>
<comment type="similarity">
    <text evidence="1">Belongs to the CDC123 family.</text>
</comment>
<dbReference type="Pfam" id="PF07065">
    <property type="entry name" value="D123"/>
    <property type="match status" value="1"/>
</dbReference>
<evidence type="ECO:0000256" key="1">
    <source>
        <dbReference type="ARBA" id="ARBA00011047"/>
    </source>
</evidence>
<dbReference type="AlphaFoldDB" id="A0A0C2ISQ9"/>
<reference evidence="2 3" key="1">
    <citation type="journal article" date="2014" name="Genome Biol. Evol.">
        <title>The genome of the myxosporean Thelohanellus kitauei shows adaptations to nutrient acquisition within its fish host.</title>
        <authorList>
            <person name="Yang Y."/>
            <person name="Xiong J."/>
            <person name="Zhou Z."/>
            <person name="Huo F."/>
            <person name="Miao W."/>
            <person name="Ran C."/>
            <person name="Liu Y."/>
            <person name="Zhang J."/>
            <person name="Feng J."/>
            <person name="Wang M."/>
            <person name="Wang M."/>
            <person name="Wang L."/>
            <person name="Yao B."/>
        </authorList>
    </citation>
    <scope>NUCLEOTIDE SEQUENCE [LARGE SCALE GENOMIC DNA]</scope>
    <source>
        <strain evidence="2">Wuqing</strain>
    </source>
</reference>
<comment type="caution">
    <text evidence="2">The sequence shown here is derived from an EMBL/GenBank/DDBJ whole genome shotgun (WGS) entry which is preliminary data.</text>
</comment>
<dbReference type="GO" id="GO:0051301">
    <property type="term" value="P:cell division"/>
    <property type="evidence" value="ECO:0007669"/>
    <property type="project" value="UniProtKB-KW"/>
</dbReference>